<dbReference type="InterPro" id="IPR003346">
    <property type="entry name" value="Transposase_20"/>
</dbReference>
<dbReference type="Pfam" id="PF02371">
    <property type="entry name" value="Transposase_20"/>
    <property type="match status" value="1"/>
</dbReference>
<dbReference type="InterPro" id="IPR047650">
    <property type="entry name" value="Transpos_IS110"/>
</dbReference>
<protein>
    <submittedName>
        <fullName evidence="2">Transposase</fullName>
    </submittedName>
</protein>
<dbReference type="GO" id="GO:0003677">
    <property type="term" value="F:DNA binding"/>
    <property type="evidence" value="ECO:0007669"/>
    <property type="project" value="InterPro"/>
</dbReference>
<dbReference type="RefSeq" id="WP_061164379.1">
    <property type="nucleotide sequence ID" value="NZ_FCOI02000038.1"/>
</dbReference>
<dbReference type="AlphaFoldDB" id="A0A158DET2"/>
<evidence type="ECO:0000259" key="1">
    <source>
        <dbReference type="Pfam" id="PF02371"/>
    </source>
</evidence>
<dbReference type="GO" id="GO:0004803">
    <property type="term" value="F:transposase activity"/>
    <property type="evidence" value="ECO:0007669"/>
    <property type="project" value="InterPro"/>
</dbReference>
<dbReference type="EMBL" id="FCOI02000038">
    <property type="protein sequence ID" value="SAK92307.1"/>
    <property type="molecule type" value="Genomic_DNA"/>
</dbReference>
<evidence type="ECO:0000313" key="2">
    <source>
        <dbReference type="EMBL" id="SAK92307.1"/>
    </source>
</evidence>
<accession>A0A158DET2</accession>
<evidence type="ECO:0000313" key="3">
    <source>
        <dbReference type="Proteomes" id="UP000054624"/>
    </source>
</evidence>
<feature type="domain" description="Transposase IS116/IS110/IS902 C-terminal" evidence="1">
    <location>
        <begin position="1"/>
        <end position="82"/>
    </location>
</feature>
<reference evidence="3" key="1">
    <citation type="submission" date="2016-01" db="EMBL/GenBank/DDBJ databases">
        <authorList>
            <person name="Peeters Charlotte."/>
        </authorList>
    </citation>
    <scope>NUCLEOTIDE SEQUENCE [LARGE SCALE GENOMIC DNA]</scope>
</reference>
<keyword evidence="3" id="KW-1185">Reference proteome</keyword>
<dbReference type="Proteomes" id="UP000054624">
    <property type="component" value="Unassembled WGS sequence"/>
</dbReference>
<dbReference type="PANTHER" id="PTHR33055:SF3">
    <property type="entry name" value="PUTATIVE TRANSPOSASE FOR IS117-RELATED"/>
    <property type="match status" value="1"/>
</dbReference>
<name>A0A158DET2_9BURK</name>
<gene>
    <name evidence="2" type="ORF">AWB76_06799</name>
</gene>
<organism evidence="2 3">
    <name type="scientific">Caballeronia temeraria</name>
    <dbReference type="NCBI Taxonomy" id="1777137"/>
    <lineage>
        <taxon>Bacteria</taxon>
        <taxon>Pseudomonadati</taxon>
        <taxon>Pseudomonadota</taxon>
        <taxon>Betaproteobacteria</taxon>
        <taxon>Burkholderiales</taxon>
        <taxon>Burkholderiaceae</taxon>
        <taxon>Caballeronia</taxon>
    </lineage>
</organism>
<proteinExistence type="predicted"/>
<dbReference type="GO" id="GO:0006313">
    <property type="term" value="P:DNA transposition"/>
    <property type="evidence" value="ECO:0007669"/>
    <property type="project" value="InterPro"/>
</dbReference>
<dbReference type="PANTHER" id="PTHR33055">
    <property type="entry name" value="TRANSPOSASE FOR INSERTION SEQUENCE ELEMENT IS1111A"/>
    <property type="match status" value="1"/>
</dbReference>
<sequence>MTVPGIGLTLATVIPLQIGSTERFASAANFASYARCVERQYLISGKKKGEGNARNGNKYLAWVFVEAANFALRFCDPGRHFYERKNAKISPVVARKASAPKLARVFPYAEEAQVV</sequence>